<reference evidence="2" key="1">
    <citation type="submission" date="2022-09" db="EMBL/GenBank/DDBJ databases">
        <title>Intensive care unit water sources are persistently colonized with multi-drug resistant bacteria and are the site of extensive horizontal gene transfer of antibiotic resistance genes.</title>
        <authorList>
            <person name="Diorio-Toth L."/>
        </authorList>
    </citation>
    <scope>NUCLEOTIDE SEQUENCE</scope>
    <source>
        <strain evidence="2">GD03704</strain>
    </source>
</reference>
<dbReference type="InterPro" id="IPR009587">
    <property type="entry name" value="DUF1198"/>
</dbReference>
<dbReference type="EMBL" id="JAOCJE010000001">
    <property type="protein sequence ID" value="MDH1340628.1"/>
    <property type="molecule type" value="Genomic_DNA"/>
</dbReference>
<dbReference type="AlphaFoldDB" id="A0AA42QGJ3"/>
<evidence type="ECO:0000256" key="1">
    <source>
        <dbReference type="SAM" id="Phobius"/>
    </source>
</evidence>
<dbReference type="Pfam" id="PF06711">
    <property type="entry name" value="DUF1198"/>
    <property type="match status" value="1"/>
</dbReference>
<sequence>MIWYWIIGIVVALGIIYRVVSRKPRKVALNIGRKINVKPHFIESMIAAMGPERGLMFVEHMSRGGEDFIEKGVYTFIVFQISKNDHEKNIKWWKSRLKESGFDPQMDEERADVAFTYLKDTGADHSQIPNFINVYNSIS</sequence>
<proteinExistence type="predicted"/>
<evidence type="ECO:0000313" key="2">
    <source>
        <dbReference type="EMBL" id="MDH1340628.1"/>
    </source>
</evidence>
<evidence type="ECO:0000313" key="3">
    <source>
        <dbReference type="Proteomes" id="UP001161697"/>
    </source>
</evidence>
<gene>
    <name evidence="2" type="ORF">N5J11_15620</name>
</gene>
<feature type="transmembrane region" description="Helical" evidence="1">
    <location>
        <begin position="6"/>
        <end position="21"/>
    </location>
</feature>
<name>A0AA42QGJ3_ECTOL</name>
<accession>A0AA42QGJ3</accession>
<comment type="caution">
    <text evidence="2">The sequence shown here is derived from an EMBL/GenBank/DDBJ whole genome shotgun (WGS) entry which is preliminary data.</text>
</comment>
<organism evidence="2 3">
    <name type="scientific">Ectopseudomonas oleovorans</name>
    <name type="common">Pseudomonas oleovorans</name>
    <dbReference type="NCBI Taxonomy" id="301"/>
    <lineage>
        <taxon>Bacteria</taxon>
        <taxon>Pseudomonadati</taxon>
        <taxon>Pseudomonadota</taxon>
        <taxon>Gammaproteobacteria</taxon>
        <taxon>Pseudomonadales</taxon>
        <taxon>Pseudomonadaceae</taxon>
        <taxon>Ectopseudomonas</taxon>
    </lineage>
</organism>
<protein>
    <submittedName>
        <fullName evidence="2">DUF1198 family protein</fullName>
    </submittedName>
</protein>
<keyword evidence="1" id="KW-1133">Transmembrane helix</keyword>
<dbReference type="Proteomes" id="UP001161697">
    <property type="component" value="Unassembled WGS sequence"/>
</dbReference>
<keyword evidence="1" id="KW-0812">Transmembrane</keyword>
<keyword evidence="1" id="KW-0472">Membrane</keyword>
<dbReference type="RefSeq" id="WP_279534673.1">
    <property type="nucleotide sequence ID" value="NZ_CP104579.1"/>
</dbReference>